<dbReference type="Pfam" id="PF14310">
    <property type="entry name" value="Fn3-like"/>
    <property type="match status" value="1"/>
</dbReference>
<evidence type="ECO:0000256" key="1">
    <source>
        <dbReference type="ARBA" id="ARBA00005336"/>
    </source>
</evidence>
<dbReference type="InterPro" id="IPR013783">
    <property type="entry name" value="Ig-like_fold"/>
</dbReference>
<dbReference type="SMART" id="SM01217">
    <property type="entry name" value="Fn3_like"/>
    <property type="match status" value="1"/>
</dbReference>
<organism evidence="5 6">
    <name type="scientific">Fontibacillus phaseoli</name>
    <dbReference type="NCBI Taxonomy" id="1416533"/>
    <lineage>
        <taxon>Bacteria</taxon>
        <taxon>Bacillati</taxon>
        <taxon>Bacillota</taxon>
        <taxon>Bacilli</taxon>
        <taxon>Bacillales</taxon>
        <taxon>Paenibacillaceae</taxon>
        <taxon>Fontibacillus</taxon>
    </lineage>
</organism>
<dbReference type="SUPFAM" id="SSF52279">
    <property type="entry name" value="Beta-D-glucan exohydrolase, C-terminal domain"/>
    <property type="match status" value="1"/>
</dbReference>
<dbReference type="OrthoDB" id="9805821at2"/>
<dbReference type="Pfam" id="PF01915">
    <property type="entry name" value="Glyco_hydro_3_C"/>
    <property type="match status" value="1"/>
</dbReference>
<name>A0A369BGS1_9BACL</name>
<dbReference type="RefSeq" id="WP_114496670.1">
    <property type="nucleotide sequence ID" value="NZ_QPJW01000003.1"/>
</dbReference>
<dbReference type="Gene3D" id="2.60.40.10">
    <property type="entry name" value="Immunoglobulins"/>
    <property type="match status" value="1"/>
</dbReference>
<dbReference type="Proteomes" id="UP000253090">
    <property type="component" value="Unassembled WGS sequence"/>
</dbReference>
<proteinExistence type="inferred from homology"/>
<dbReference type="PANTHER" id="PTHR42715:SF10">
    <property type="entry name" value="BETA-GLUCOSIDASE"/>
    <property type="match status" value="1"/>
</dbReference>
<dbReference type="EMBL" id="QPJW01000003">
    <property type="protein sequence ID" value="RCX20611.1"/>
    <property type="molecule type" value="Genomic_DNA"/>
</dbReference>
<dbReference type="InterPro" id="IPR001764">
    <property type="entry name" value="Glyco_hydro_3_N"/>
</dbReference>
<keyword evidence="2" id="KW-0378">Hydrolase</keyword>
<protein>
    <submittedName>
        <fullName evidence="5">Beta-glucosidase</fullName>
    </submittedName>
</protein>
<feature type="transmembrane region" description="Helical" evidence="3">
    <location>
        <begin position="985"/>
        <end position="1006"/>
    </location>
</feature>
<dbReference type="Gene3D" id="3.40.50.1700">
    <property type="entry name" value="Glycoside hydrolase family 3 C-terminal domain"/>
    <property type="match status" value="1"/>
</dbReference>
<comment type="caution">
    <text evidence="5">The sequence shown here is derived from an EMBL/GenBank/DDBJ whole genome shotgun (WGS) entry which is preliminary data.</text>
</comment>
<dbReference type="InterPro" id="IPR002772">
    <property type="entry name" value="Glyco_hydro_3_C"/>
</dbReference>
<dbReference type="PRINTS" id="PR00133">
    <property type="entry name" value="GLHYDRLASE3"/>
</dbReference>
<keyword evidence="6" id="KW-1185">Reference proteome</keyword>
<dbReference type="SUPFAM" id="SSF51445">
    <property type="entry name" value="(Trans)glycosidases"/>
    <property type="match status" value="1"/>
</dbReference>
<evidence type="ECO:0000256" key="3">
    <source>
        <dbReference type="SAM" id="Phobius"/>
    </source>
</evidence>
<evidence type="ECO:0000256" key="2">
    <source>
        <dbReference type="ARBA" id="ARBA00022801"/>
    </source>
</evidence>
<gene>
    <name evidence="5" type="ORF">DFP94_103342</name>
</gene>
<accession>A0A369BGS1</accession>
<dbReference type="InterPro" id="IPR017853">
    <property type="entry name" value="GH"/>
</dbReference>
<dbReference type="Gene3D" id="3.20.20.300">
    <property type="entry name" value="Glycoside hydrolase, family 3, N-terminal domain"/>
    <property type="match status" value="1"/>
</dbReference>
<evidence type="ECO:0000259" key="4">
    <source>
        <dbReference type="SMART" id="SM01217"/>
    </source>
</evidence>
<keyword evidence="3" id="KW-0812">Transmembrane</keyword>
<evidence type="ECO:0000313" key="6">
    <source>
        <dbReference type="Proteomes" id="UP000253090"/>
    </source>
</evidence>
<dbReference type="InterPro" id="IPR050288">
    <property type="entry name" value="Cellulose_deg_GH3"/>
</dbReference>
<evidence type="ECO:0000313" key="5">
    <source>
        <dbReference type="EMBL" id="RCX20611.1"/>
    </source>
</evidence>
<keyword evidence="3" id="KW-0472">Membrane</keyword>
<dbReference type="GO" id="GO:0005975">
    <property type="term" value="P:carbohydrate metabolic process"/>
    <property type="evidence" value="ECO:0007669"/>
    <property type="project" value="InterPro"/>
</dbReference>
<dbReference type="GO" id="GO:0004553">
    <property type="term" value="F:hydrolase activity, hydrolyzing O-glycosyl compounds"/>
    <property type="evidence" value="ECO:0007669"/>
    <property type="project" value="InterPro"/>
</dbReference>
<dbReference type="AlphaFoldDB" id="A0A369BGS1"/>
<sequence length="1020" mass="113268">MKKKTKRVVKLLRSIFLSLLAVIVVAVMFASNTMLAKNERMVNNVLGRHQSIDSSKANSEGLDLNYNKSDYTKDEIAKAEEELNMKVAGEGIVLLKNDDNTMPFDKGTKFSFLSANSKTFIEMSQLAKIAKPSGHVTSLKAGFESRGFSVNEKLWDFYTKGKGKDYGLGKGSVSFGNDEDFSINEAPLSMIKSEEGLVESLEGTVPVFVLRRVAGEGRDMPRSMYNHTDKIEDQSKSYLEPDSVELEVLQYLNEHFEDVVLLVNSNAAIELGWLEQFPNIRSVVYAPSVGSVGINALADIFAGNINPSGRTIDTFAADALASPAAQNFGSYLYHTEDGQETKYNYVSYKEGIYVGYKYYETRYEDVVLGQGNAGNFDYTSEVVYPFGYGLSYTTFEWANYQNSWDGTKATVKVDVTNTGEVAGKDIVQVYVQSPYTEYDKNNKIEKSSVSLVGYGKTDLLEPGQTETVTITFDQEQLKAYDYVNAKTYILDAGTYYVTAAKDAHNAINNVLAVKGKAVSNGMTADGNKDMVATYTPANTEVDSTTYAKDTATGTEIKNQFDEADGGLDYLTRNDWEGTFPTHDGMVSEKISTWGNEINGTDQEGNPASYQYYKTIDNVLLAKMDSTDSLSPVDASSFNDKIVYGAKNNLNLIDMRGLDFDDPRWDDLLDQLTPDDYQMLITQSGYGVPRLDSINSPFSLDADNTSGLVYGGTGMVFQNNIILAQTWNVNLAEEFGKMIGNEAILGGTNGWYAPAMNIHRTPFSGRNGEYYSEDPFLSGNVGAATTYGVAQKGVYAYLKHFALNDQENHRGDTKGQFSMATWSNEQAIREIYLKPFEMSLKAGNVNLNYVQKNEEGVFENKSREVPAGQAVMTAFNRIGYTWTGGHYPLITGVLRNEWGFKGFVLTDNANTGEFMDAYQMLESGADGKLTNIPEGARYTFKESDVAHYHYGREAMKRMLYTIANSKAMNGAMPGSIFNNDIQKAQIIQISINVVGGAYLAFMAYFIYRKFRRKKRLHVVME</sequence>
<dbReference type="InterPro" id="IPR036881">
    <property type="entry name" value="Glyco_hydro_3_C_sf"/>
</dbReference>
<dbReference type="PANTHER" id="PTHR42715">
    <property type="entry name" value="BETA-GLUCOSIDASE"/>
    <property type="match status" value="1"/>
</dbReference>
<feature type="domain" description="Fibronectin type III-like" evidence="4">
    <location>
        <begin position="425"/>
        <end position="503"/>
    </location>
</feature>
<comment type="similarity">
    <text evidence="1">Belongs to the glycosyl hydrolase 3 family.</text>
</comment>
<dbReference type="InterPro" id="IPR036962">
    <property type="entry name" value="Glyco_hydro_3_N_sf"/>
</dbReference>
<keyword evidence="3" id="KW-1133">Transmembrane helix</keyword>
<dbReference type="InterPro" id="IPR026891">
    <property type="entry name" value="Fn3-like"/>
</dbReference>
<dbReference type="Pfam" id="PF00933">
    <property type="entry name" value="Glyco_hydro_3"/>
    <property type="match status" value="1"/>
</dbReference>
<reference evidence="5 6" key="1">
    <citation type="submission" date="2018-07" db="EMBL/GenBank/DDBJ databases">
        <title>Genomic Encyclopedia of Type Strains, Phase III (KMG-III): the genomes of soil and plant-associated and newly described type strains.</title>
        <authorList>
            <person name="Whitman W."/>
        </authorList>
    </citation>
    <scope>NUCLEOTIDE SEQUENCE [LARGE SCALE GENOMIC DNA]</scope>
    <source>
        <strain evidence="5 6">CECT 8333</strain>
    </source>
</reference>